<dbReference type="KEGG" id="nga:Ngar_c30880"/>
<keyword evidence="2" id="KW-1185">Reference proteome</keyword>
<evidence type="ECO:0000313" key="2">
    <source>
        <dbReference type="Proteomes" id="UP000008037"/>
    </source>
</evidence>
<dbReference type="InterPro" id="IPR055944">
    <property type="entry name" value="DUF7522"/>
</dbReference>
<proteinExistence type="predicted"/>
<dbReference type="HOGENOM" id="CLU_2712976_0_0_2"/>
<dbReference type="BioCyc" id="CNIT1237085:G1324-3088-MONOMER"/>
<dbReference type="Pfam" id="PF24366">
    <property type="entry name" value="DUF7522"/>
    <property type="match status" value="1"/>
</dbReference>
<gene>
    <name evidence="1" type="ordered locus">Ngar_c30880</name>
</gene>
<organism evidence="1 2">
    <name type="scientific">Nitrososphaera gargensis (strain Ga9.2)</name>
    <dbReference type="NCBI Taxonomy" id="1237085"/>
    <lineage>
        <taxon>Archaea</taxon>
        <taxon>Nitrososphaerota</taxon>
        <taxon>Nitrososphaeria</taxon>
        <taxon>Nitrososphaerales</taxon>
        <taxon>Nitrososphaeraceae</taxon>
        <taxon>Nitrososphaera</taxon>
    </lineage>
</organism>
<accession>K0INU9</accession>
<dbReference type="EMBL" id="CP002408">
    <property type="protein sequence ID" value="AFU60004.1"/>
    <property type="molecule type" value="Genomic_DNA"/>
</dbReference>
<dbReference type="InParanoid" id="K0INU9"/>
<protein>
    <submittedName>
        <fullName evidence="1">Uncharacterized protein</fullName>
    </submittedName>
</protein>
<name>K0INU9_NITGG</name>
<reference evidence="1 2" key="1">
    <citation type="journal article" date="2012" name="Environ. Microbiol.">
        <title>The genome of the ammonia-oxidizing Candidatus Nitrososphaera gargensis: insights into metabolic versatility and environmental adaptations.</title>
        <authorList>
            <person name="Spang A."/>
            <person name="Poehlein A."/>
            <person name="Offre P."/>
            <person name="Zumbragel S."/>
            <person name="Haider S."/>
            <person name="Rychlik N."/>
            <person name="Nowka B."/>
            <person name="Schmeisser C."/>
            <person name="Lebedeva E.V."/>
            <person name="Rattei T."/>
            <person name="Bohm C."/>
            <person name="Schmid M."/>
            <person name="Galushko A."/>
            <person name="Hatzenpichler R."/>
            <person name="Weinmaier T."/>
            <person name="Daniel R."/>
            <person name="Schleper C."/>
            <person name="Spieck E."/>
            <person name="Streit W."/>
            <person name="Wagner M."/>
        </authorList>
    </citation>
    <scope>NUCLEOTIDE SEQUENCE [LARGE SCALE GENOMIC DNA]</scope>
    <source>
        <strain evidence="2">Ga9.2</strain>
    </source>
</reference>
<sequence length="72" mass="8311">MLFVSIRHRTRTVLEEKLGRAQCVVMFYEKVILASMPLADNDLVLVTVDTSARNFQDIMRKVLKLIGKYIVL</sequence>
<dbReference type="AlphaFoldDB" id="K0INU9"/>
<dbReference type="Proteomes" id="UP000008037">
    <property type="component" value="Chromosome"/>
</dbReference>
<evidence type="ECO:0000313" key="1">
    <source>
        <dbReference type="EMBL" id="AFU60004.1"/>
    </source>
</evidence>